<dbReference type="EMBL" id="CAJVPL010007050">
    <property type="protein sequence ID" value="CAG8667493.1"/>
    <property type="molecule type" value="Genomic_DNA"/>
</dbReference>
<accession>A0A9N9HBF0</accession>
<dbReference type="InterPro" id="IPR003131">
    <property type="entry name" value="T1-type_BTB"/>
</dbReference>
<feature type="domain" description="Potassium channel tetramerisation-type BTB" evidence="1">
    <location>
        <begin position="3"/>
        <end position="100"/>
    </location>
</feature>
<evidence type="ECO:0000313" key="2">
    <source>
        <dbReference type="EMBL" id="CAG8667493.1"/>
    </source>
</evidence>
<proteinExistence type="predicted"/>
<dbReference type="Pfam" id="PF02214">
    <property type="entry name" value="BTB_2"/>
    <property type="match status" value="1"/>
</dbReference>
<dbReference type="AlphaFoldDB" id="A0A9N9HBF0"/>
<name>A0A9N9HBF0_9GLOM</name>
<dbReference type="Gene3D" id="3.30.710.10">
    <property type="entry name" value="Potassium Channel Kv1.1, Chain A"/>
    <property type="match status" value="1"/>
</dbReference>
<evidence type="ECO:0000259" key="1">
    <source>
        <dbReference type="Pfam" id="PF02214"/>
    </source>
</evidence>
<dbReference type="OrthoDB" id="10329653at2759"/>
<sequence>MIIHFNVGGQMFEIPYEKFFAYPESLLTSHMGDMVKSKLEKAKDSKEKFYFSIDRDPILFSHIHRYYLTGECHFHENADPVNGHQVTYDELAFEFKYYRFPVDAIPSPKRLQDYQELNTKESDVKKLLTQSTIAQLRGIHINNFIQTLQKIILELILVKCSQFTMVFTHRQNPPTIKFSNQEHSFMNTNVWQKINTMLDPFGSSGAIMLDIYTEFIKEYMRQNIPMLSKWSSDKGFNPDIGQYHAIDLRIATKVSEDNVFFETSMANRTRGE</sequence>
<dbReference type="Proteomes" id="UP000789831">
    <property type="component" value="Unassembled WGS sequence"/>
</dbReference>
<comment type="caution">
    <text evidence="2">The sequence shown here is derived from an EMBL/GenBank/DDBJ whole genome shotgun (WGS) entry which is preliminary data.</text>
</comment>
<evidence type="ECO:0000313" key="3">
    <source>
        <dbReference type="Proteomes" id="UP000789831"/>
    </source>
</evidence>
<reference evidence="2" key="1">
    <citation type="submission" date="2021-06" db="EMBL/GenBank/DDBJ databases">
        <authorList>
            <person name="Kallberg Y."/>
            <person name="Tangrot J."/>
            <person name="Rosling A."/>
        </authorList>
    </citation>
    <scope>NUCLEOTIDE SEQUENCE</scope>
    <source>
        <strain evidence="2">MT106</strain>
    </source>
</reference>
<organism evidence="2 3">
    <name type="scientific">Ambispora gerdemannii</name>
    <dbReference type="NCBI Taxonomy" id="144530"/>
    <lineage>
        <taxon>Eukaryota</taxon>
        <taxon>Fungi</taxon>
        <taxon>Fungi incertae sedis</taxon>
        <taxon>Mucoromycota</taxon>
        <taxon>Glomeromycotina</taxon>
        <taxon>Glomeromycetes</taxon>
        <taxon>Archaeosporales</taxon>
        <taxon>Ambisporaceae</taxon>
        <taxon>Ambispora</taxon>
    </lineage>
</organism>
<keyword evidence="3" id="KW-1185">Reference proteome</keyword>
<protein>
    <submittedName>
        <fullName evidence="2">4148_t:CDS:1</fullName>
    </submittedName>
</protein>
<dbReference type="InterPro" id="IPR011333">
    <property type="entry name" value="SKP1/BTB/POZ_sf"/>
</dbReference>
<dbReference type="SUPFAM" id="SSF54695">
    <property type="entry name" value="POZ domain"/>
    <property type="match status" value="1"/>
</dbReference>
<gene>
    <name evidence="2" type="ORF">AGERDE_LOCUS12104</name>
</gene>
<dbReference type="GO" id="GO:0051260">
    <property type="term" value="P:protein homooligomerization"/>
    <property type="evidence" value="ECO:0007669"/>
    <property type="project" value="InterPro"/>
</dbReference>